<name>A0A517YZH3_9BACT</name>
<proteinExistence type="predicted"/>
<evidence type="ECO:0008006" key="3">
    <source>
        <dbReference type="Google" id="ProtNLM"/>
    </source>
</evidence>
<accession>A0A517YZH3</accession>
<dbReference type="EMBL" id="CP036425">
    <property type="protein sequence ID" value="QDU35599.1"/>
    <property type="molecule type" value="Genomic_DNA"/>
</dbReference>
<evidence type="ECO:0000313" key="2">
    <source>
        <dbReference type="Proteomes" id="UP000317369"/>
    </source>
</evidence>
<dbReference type="Gene3D" id="3.30.700.10">
    <property type="entry name" value="Glycoprotein, Type 4 Pilin"/>
    <property type="match status" value="1"/>
</dbReference>
<dbReference type="SUPFAM" id="SSF54523">
    <property type="entry name" value="Pili subunits"/>
    <property type="match status" value="1"/>
</dbReference>
<protein>
    <recommendedName>
        <fullName evidence="3">Prepilin-type cleavage/methylation domain-containing protein</fullName>
    </recommendedName>
</protein>
<dbReference type="InterPro" id="IPR012902">
    <property type="entry name" value="N_methyl_site"/>
</dbReference>
<dbReference type="NCBIfam" id="TIGR02532">
    <property type="entry name" value="IV_pilin_GFxxxE"/>
    <property type="match status" value="1"/>
</dbReference>
<reference evidence="1 2" key="1">
    <citation type="submission" date="2019-02" db="EMBL/GenBank/DDBJ databases">
        <title>Deep-cultivation of Planctomycetes and their phenomic and genomic characterization uncovers novel biology.</title>
        <authorList>
            <person name="Wiegand S."/>
            <person name="Jogler M."/>
            <person name="Boedeker C."/>
            <person name="Pinto D."/>
            <person name="Vollmers J."/>
            <person name="Rivas-Marin E."/>
            <person name="Kohn T."/>
            <person name="Peeters S.H."/>
            <person name="Heuer A."/>
            <person name="Rast P."/>
            <person name="Oberbeckmann S."/>
            <person name="Bunk B."/>
            <person name="Jeske O."/>
            <person name="Meyerdierks A."/>
            <person name="Storesund J.E."/>
            <person name="Kallscheuer N."/>
            <person name="Luecker S."/>
            <person name="Lage O.M."/>
            <person name="Pohl T."/>
            <person name="Merkel B.J."/>
            <person name="Hornburger P."/>
            <person name="Mueller R.-W."/>
            <person name="Bruemmer F."/>
            <person name="Labrenz M."/>
            <person name="Spormann A.M."/>
            <person name="Op den Camp H."/>
            <person name="Overmann J."/>
            <person name="Amann R."/>
            <person name="Jetten M.S.M."/>
            <person name="Mascher T."/>
            <person name="Medema M.H."/>
            <person name="Devos D.P."/>
            <person name="Kaster A.-K."/>
            <person name="Ovreas L."/>
            <person name="Rohde M."/>
            <person name="Galperin M.Y."/>
            <person name="Jogler C."/>
        </authorList>
    </citation>
    <scope>NUCLEOTIDE SEQUENCE [LARGE SCALE GENOMIC DNA]</scope>
    <source>
        <strain evidence="1 2">KS4</strain>
    </source>
</reference>
<dbReference type="AlphaFoldDB" id="A0A517YZH3"/>
<keyword evidence="2" id="KW-1185">Reference proteome</keyword>
<dbReference type="KEGG" id="pcor:KS4_36820"/>
<dbReference type="InterPro" id="IPR045584">
    <property type="entry name" value="Pilin-like"/>
</dbReference>
<dbReference type="OrthoDB" id="283609at2"/>
<dbReference type="Pfam" id="PF07963">
    <property type="entry name" value="N_methyl"/>
    <property type="match status" value="1"/>
</dbReference>
<dbReference type="PANTHER" id="PTHR30093">
    <property type="entry name" value="GENERAL SECRETION PATHWAY PROTEIN G"/>
    <property type="match status" value="1"/>
</dbReference>
<dbReference type="Proteomes" id="UP000317369">
    <property type="component" value="Chromosome"/>
</dbReference>
<organism evidence="1 2">
    <name type="scientific">Poriferisphaera corsica</name>
    <dbReference type="NCBI Taxonomy" id="2528020"/>
    <lineage>
        <taxon>Bacteria</taxon>
        <taxon>Pseudomonadati</taxon>
        <taxon>Planctomycetota</taxon>
        <taxon>Phycisphaerae</taxon>
        <taxon>Phycisphaerales</taxon>
        <taxon>Phycisphaeraceae</taxon>
        <taxon>Poriferisphaera</taxon>
    </lineage>
</organism>
<dbReference type="PANTHER" id="PTHR30093:SF2">
    <property type="entry name" value="TYPE II SECRETION SYSTEM PROTEIN H"/>
    <property type="match status" value="1"/>
</dbReference>
<sequence>MRCHMKKAFTLIELLVVISIIALLIGILLPALGAARKAAQDISCLSNVRQLLTVHFAYSTDNDSFFINTNTLHQEKPNDGRNGWQTVDPGMAWWTSLLTKSHGANRDLFVCPRFGEGLDGSNDISRAPLDELDSVKWKRSHYGINANWLATLTYQNEFNGAGLETGSRLRSEPERYQYSRRQSEVRNGTETVLFADSHSLTTVEGSGTLPSSFATTYTKSLHARHSSFGINVGFVDGHGESVATKSDQTIDAFSSAELGWHDHLNASEGNKWDIY</sequence>
<evidence type="ECO:0000313" key="1">
    <source>
        <dbReference type="EMBL" id="QDU35599.1"/>
    </source>
</evidence>
<gene>
    <name evidence="1" type="ORF">KS4_36820</name>
</gene>